<feature type="region of interest" description="Disordered" evidence="1">
    <location>
        <begin position="50"/>
        <end position="75"/>
    </location>
</feature>
<proteinExistence type="predicted"/>
<protein>
    <submittedName>
        <fullName evidence="3">Uncharacterized protein</fullName>
    </submittedName>
</protein>
<evidence type="ECO:0000313" key="4">
    <source>
        <dbReference type="Proteomes" id="UP000499080"/>
    </source>
</evidence>
<accession>A0A4Y2QRM2</accession>
<evidence type="ECO:0000256" key="1">
    <source>
        <dbReference type="SAM" id="MobiDB-lite"/>
    </source>
</evidence>
<name>A0A4Y2QRM2_ARAVE</name>
<keyword evidence="4" id="KW-1185">Reference proteome</keyword>
<sequence length="89" mass="10099">MKRSEYPNLVTTKRRGIIPTEQDSAVLEEVSKSIPAEDKSDAIYFDGELTEYSGQNTDSETDVEDNPVHEEYSDSKSNTNVCIIHRFNL</sequence>
<dbReference type="EMBL" id="BGPR01014595">
    <property type="protein sequence ID" value="GBN65906.1"/>
    <property type="molecule type" value="Genomic_DNA"/>
</dbReference>
<comment type="caution">
    <text evidence="3">The sequence shown here is derived from an EMBL/GenBank/DDBJ whole genome shotgun (WGS) entry which is preliminary data.</text>
</comment>
<reference evidence="3 4" key="1">
    <citation type="journal article" date="2019" name="Sci. Rep.">
        <title>Orb-weaving spider Araneus ventricosus genome elucidates the spidroin gene catalogue.</title>
        <authorList>
            <person name="Kono N."/>
            <person name="Nakamura H."/>
            <person name="Ohtoshi R."/>
            <person name="Moran D.A.P."/>
            <person name="Shinohara A."/>
            <person name="Yoshida Y."/>
            <person name="Fujiwara M."/>
            <person name="Mori M."/>
            <person name="Tomita M."/>
            <person name="Arakawa K."/>
        </authorList>
    </citation>
    <scope>NUCLEOTIDE SEQUENCE [LARGE SCALE GENOMIC DNA]</scope>
</reference>
<dbReference type="Proteomes" id="UP000499080">
    <property type="component" value="Unassembled WGS sequence"/>
</dbReference>
<evidence type="ECO:0000313" key="3">
    <source>
        <dbReference type="EMBL" id="GBN65908.1"/>
    </source>
</evidence>
<organism evidence="3 4">
    <name type="scientific">Araneus ventricosus</name>
    <name type="common">Orbweaver spider</name>
    <name type="synonym">Epeira ventricosa</name>
    <dbReference type="NCBI Taxonomy" id="182803"/>
    <lineage>
        <taxon>Eukaryota</taxon>
        <taxon>Metazoa</taxon>
        <taxon>Ecdysozoa</taxon>
        <taxon>Arthropoda</taxon>
        <taxon>Chelicerata</taxon>
        <taxon>Arachnida</taxon>
        <taxon>Araneae</taxon>
        <taxon>Araneomorphae</taxon>
        <taxon>Entelegynae</taxon>
        <taxon>Araneoidea</taxon>
        <taxon>Araneidae</taxon>
        <taxon>Araneus</taxon>
    </lineage>
</organism>
<dbReference type="EMBL" id="BGPR01014595">
    <property type="protein sequence ID" value="GBN65908.1"/>
    <property type="molecule type" value="Genomic_DNA"/>
</dbReference>
<evidence type="ECO:0000313" key="2">
    <source>
        <dbReference type="EMBL" id="GBN65906.1"/>
    </source>
</evidence>
<dbReference type="AlphaFoldDB" id="A0A4Y2QRM2"/>
<gene>
    <name evidence="2" type="ORF">AVEN_74678_1</name>
    <name evidence="3" type="ORF">AVEN_74679_1</name>
</gene>